<dbReference type="Proteomes" id="UP000886786">
    <property type="component" value="Unassembled WGS sequence"/>
</dbReference>
<reference evidence="1" key="1">
    <citation type="submission" date="2020-10" db="EMBL/GenBank/DDBJ databases">
        <authorList>
            <person name="Gilroy R."/>
        </authorList>
    </citation>
    <scope>NUCLEOTIDE SEQUENCE</scope>
    <source>
        <strain evidence="1">CHK147-3167</strain>
    </source>
</reference>
<dbReference type="SUPFAM" id="SSF53098">
    <property type="entry name" value="Ribonuclease H-like"/>
    <property type="match status" value="1"/>
</dbReference>
<gene>
    <name evidence="1" type="ORF">IAB27_00505</name>
</gene>
<reference evidence="1" key="2">
    <citation type="journal article" date="2021" name="PeerJ">
        <title>Extensive microbial diversity within the chicken gut microbiome revealed by metagenomics and culture.</title>
        <authorList>
            <person name="Gilroy R."/>
            <person name="Ravi A."/>
            <person name="Getino M."/>
            <person name="Pursley I."/>
            <person name="Horton D.L."/>
            <person name="Alikhan N.F."/>
            <person name="Baker D."/>
            <person name="Gharbi K."/>
            <person name="Hall N."/>
            <person name="Watson M."/>
            <person name="Adriaenssens E.M."/>
            <person name="Foster-Nyarko E."/>
            <person name="Jarju S."/>
            <person name="Secka A."/>
            <person name="Antonio M."/>
            <person name="Oren A."/>
            <person name="Chaudhuri R.R."/>
            <person name="La Ragione R."/>
            <person name="Hildebrand F."/>
            <person name="Pallen M.J."/>
        </authorList>
    </citation>
    <scope>NUCLEOTIDE SEQUENCE</scope>
    <source>
        <strain evidence="1">CHK147-3167</strain>
    </source>
</reference>
<comment type="caution">
    <text evidence="1">The sequence shown here is derived from an EMBL/GenBank/DDBJ whole genome shotgun (WGS) entry which is preliminary data.</text>
</comment>
<accession>A0A9D0ZPN8</accession>
<sequence>MFLKQSKSHNRVYLSFVQGYRDESGKIKHKTVKKLGYLDDLKKEYDDPISHFKKIAKQKSNEEIREYTIKNLNTKLIDNEDTRKNLGYAIFKYIYNELNLPLFLKAKNRKLKIKYSLNDIFKLLVFSRILYPNSKLATYNNKNLFFDSFKFSKDDMYHSFDYFSSYKDELLTLLWNNTKEKYKRDTSISYYDTTNYYFEISYNDEDELNDKGEVTKKGQRKRGPSKEHRKTPIIQMGLLMDKNAIPMYYDLFPGNESEKLQMRPTLKKTKAKFGIERTIIVADRGQNTSDNTVFIAGKNDDVHNNHDGYVYGQSILGADKEFKTWALKQDDFIYDKIYDEQGNLVTYKDVKKDENGKVLGYEEKPVIFKHKSRVYAKKVQIKKDGKRNITYHIYQKQMIYYSKKYADRQKNLREVAIQKAKDLIKNPGKYTQATSYGCTKYINNIHFDNETGEVKEGFDLSLKLDRIREEEKYDGYYSIVTSEKHLSDKEIRDIYKGLWKIEESFKITKSELETRPIFVWTDESIETHFLSCFVSLLIIRLLEQKLNHKYSNHYVIESLRNYNSTNIEHDIYLQNFRNEVIKDLEKVFDIDLSRKFLTLSDIKKILNL</sequence>
<dbReference type="PANTHER" id="PTHR34614:SF2">
    <property type="entry name" value="TRANSPOSASE IS4-LIKE DOMAIN-CONTAINING PROTEIN"/>
    <property type="match status" value="1"/>
</dbReference>
<protein>
    <submittedName>
        <fullName evidence="1">IS1634 family transposase</fullName>
    </submittedName>
</protein>
<name>A0A9D0ZPN8_9FIRM</name>
<dbReference type="InterPro" id="IPR047654">
    <property type="entry name" value="IS1634_transpos"/>
</dbReference>
<dbReference type="AlphaFoldDB" id="A0A9D0ZPN8"/>
<dbReference type="PANTHER" id="PTHR34614">
    <property type="match status" value="1"/>
</dbReference>
<evidence type="ECO:0000313" key="1">
    <source>
        <dbReference type="EMBL" id="HIQ90099.1"/>
    </source>
</evidence>
<evidence type="ECO:0000313" key="2">
    <source>
        <dbReference type="Proteomes" id="UP000886786"/>
    </source>
</evidence>
<dbReference type="NCBIfam" id="NF033559">
    <property type="entry name" value="transpos_IS1634"/>
    <property type="match status" value="1"/>
</dbReference>
<dbReference type="InterPro" id="IPR012337">
    <property type="entry name" value="RNaseH-like_sf"/>
</dbReference>
<proteinExistence type="predicted"/>
<dbReference type="EMBL" id="DVFV01000013">
    <property type="protein sequence ID" value="HIQ90099.1"/>
    <property type="molecule type" value="Genomic_DNA"/>
</dbReference>
<organism evidence="1 2">
    <name type="scientific">Candidatus Coprosoma intestinipullorum</name>
    <dbReference type="NCBI Taxonomy" id="2840752"/>
    <lineage>
        <taxon>Bacteria</taxon>
        <taxon>Bacillati</taxon>
        <taxon>Bacillota</taxon>
        <taxon>Bacillota incertae sedis</taxon>
        <taxon>Candidatus Coprosoma</taxon>
    </lineage>
</organism>